<reference evidence="2" key="1">
    <citation type="submission" date="2019-08" db="EMBL/GenBank/DDBJ databases">
        <authorList>
            <person name="Kucharzyk K."/>
            <person name="Murdoch R.W."/>
            <person name="Higgins S."/>
            <person name="Loffler F."/>
        </authorList>
    </citation>
    <scope>NUCLEOTIDE SEQUENCE</scope>
</reference>
<feature type="region of interest" description="Disordered" evidence="1">
    <location>
        <begin position="35"/>
        <end position="113"/>
    </location>
</feature>
<name>A0A644Z877_9ZZZZ</name>
<gene>
    <name evidence="2" type="ORF">SDC9_83451</name>
</gene>
<dbReference type="AlphaFoldDB" id="A0A644Z877"/>
<sequence length="113" mass="12158">MEHGLKEFFSPGGTRPDLLDRHAVKGKCPGLIRADHLSGAQGLHGGQPSDDGSPACHALHPHGEHNRDHRHHPLRDGGHRQGNGGEKHIEGIPPAQLAHRENDRGNGDDQVGE</sequence>
<proteinExistence type="predicted"/>
<organism evidence="2">
    <name type="scientific">bioreactor metagenome</name>
    <dbReference type="NCBI Taxonomy" id="1076179"/>
    <lineage>
        <taxon>unclassified sequences</taxon>
        <taxon>metagenomes</taxon>
        <taxon>ecological metagenomes</taxon>
    </lineage>
</organism>
<accession>A0A644Z877</accession>
<evidence type="ECO:0000256" key="1">
    <source>
        <dbReference type="SAM" id="MobiDB-lite"/>
    </source>
</evidence>
<dbReference type="EMBL" id="VSSQ01007745">
    <property type="protein sequence ID" value="MPM36847.1"/>
    <property type="molecule type" value="Genomic_DNA"/>
</dbReference>
<feature type="compositionally biased region" description="Basic and acidic residues" evidence="1">
    <location>
        <begin position="98"/>
        <end position="107"/>
    </location>
</feature>
<comment type="caution">
    <text evidence="2">The sequence shown here is derived from an EMBL/GenBank/DDBJ whole genome shotgun (WGS) entry which is preliminary data.</text>
</comment>
<feature type="compositionally biased region" description="Basic and acidic residues" evidence="1">
    <location>
        <begin position="74"/>
        <end position="90"/>
    </location>
</feature>
<protein>
    <submittedName>
        <fullName evidence="2">Uncharacterized protein</fullName>
    </submittedName>
</protein>
<evidence type="ECO:0000313" key="2">
    <source>
        <dbReference type="EMBL" id="MPM36847.1"/>
    </source>
</evidence>
<feature type="region of interest" description="Disordered" evidence="1">
    <location>
        <begin position="1"/>
        <end position="21"/>
    </location>
</feature>